<dbReference type="Proteomes" id="UP001227126">
    <property type="component" value="Unassembled WGS sequence"/>
</dbReference>
<protein>
    <recommendedName>
        <fullName evidence="1">Type I restriction enzyme R protein C-terminal domain-containing protein</fullName>
    </recommendedName>
</protein>
<evidence type="ECO:0000313" key="3">
    <source>
        <dbReference type="Proteomes" id="UP001227126"/>
    </source>
</evidence>
<evidence type="ECO:0000259" key="1">
    <source>
        <dbReference type="Pfam" id="PF12008"/>
    </source>
</evidence>
<dbReference type="InterPro" id="IPR022625">
    <property type="entry name" value="TypeI_RM_Rsu_C"/>
</dbReference>
<keyword evidence="3" id="KW-1185">Reference proteome</keyword>
<dbReference type="RefSeq" id="WP_284487814.1">
    <property type="nucleotide sequence ID" value="NZ_JASNJE010000063.1"/>
</dbReference>
<sequence length="155" mass="16771">MGKAIIGKSVWSRELGRHLGVPRCGIEGTAEQASFVVNGSQRGSGSAFPGRPLQTIVQSLCAKASLIDAFFAFAREEQRREVNEIITSEDLNPEAAKRYIAASVKREFAAENGADLNAILPKMSPLNPQFRSKKATVFEKISAFVDKFKGVGGEV</sequence>
<dbReference type="EMBL" id="JASNJE010000063">
    <property type="protein sequence ID" value="MDK3075903.1"/>
    <property type="molecule type" value="Genomic_DNA"/>
</dbReference>
<feature type="domain" description="Type I restriction enzyme R protein C-terminal" evidence="1">
    <location>
        <begin position="63"/>
        <end position="148"/>
    </location>
</feature>
<name>A0ABT7FLX2_9RHOB</name>
<organism evidence="2 3">
    <name type="scientific">Sedimentitalea xiamensis</name>
    <dbReference type="NCBI Taxonomy" id="3050037"/>
    <lineage>
        <taxon>Bacteria</taxon>
        <taxon>Pseudomonadati</taxon>
        <taxon>Pseudomonadota</taxon>
        <taxon>Alphaproteobacteria</taxon>
        <taxon>Rhodobacterales</taxon>
        <taxon>Paracoccaceae</taxon>
        <taxon>Sedimentitalea</taxon>
    </lineage>
</organism>
<reference evidence="2 3" key="1">
    <citation type="submission" date="2023-05" db="EMBL/GenBank/DDBJ databases">
        <title>Sedimentitalea sp. nov. JM2-8.</title>
        <authorList>
            <person name="Huang J."/>
        </authorList>
    </citation>
    <scope>NUCLEOTIDE SEQUENCE [LARGE SCALE GENOMIC DNA]</scope>
    <source>
        <strain evidence="2 3">JM2-8</strain>
    </source>
</reference>
<dbReference type="Pfam" id="PF12008">
    <property type="entry name" value="EcoR124_C"/>
    <property type="match status" value="1"/>
</dbReference>
<proteinExistence type="predicted"/>
<gene>
    <name evidence="2" type="ORF">QO034_22885</name>
</gene>
<evidence type="ECO:0000313" key="2">
    <source>
        <dbReference type="EMBL" id="MDK3075903.1"/>
    </source>
</evidence>
<accession>A0ABT7FLX2</accession>
<comment type="caution">
    <text evidence="2">The sequence shown here is derived from an EMBL/GenBank/DDBJ whole genome shotgun (WGS) entry which is preliminary data.</text>
</comment>